<evidence type="ECO:0000313" key="1">
    <source>
        <dbReference type="EMBL" id="EON74347.1"/>
    </source>
</evidence>
<sequence length="64" mass="7491">MTKNSNHERHPLEILTIDQMVPEGHLVENLYSPRDRPCVNPVVLYKLKITSKENQRGDFYQALL</sequence>
<dbReference type="HOGENOM" id="CLU_2862467_0_0_9"/>
<dbReference type="OrthoDB" id="9774608at2"/>
<reference evidence="1 2" key="1">
    <citation type="submission" date="2013-04" db="EMBL/GenBank/DDBJ databases">
        <title>Draft genome of the heavy metal tolerant bacterium Lysinibacillus sphaericus strain OT4b.31.</title>
        <authorList>
            <person name="Pena-Montenegro T.D."/>
            <person name="Dussan J."/>
        </authorList>
    </citation>
    <scope>NUCLEOTIDE SEQUENCE [LARGE SCALE GENOMIC DNA]</scope>
    <source>
        <strain evidence="1 2">OT4b.31</strain>
    </source>
</reference>
<comment type="caution">
    <text evidence="1">The sequence shown here is derived from an EMBL/GenBank/DDBJ whole genome shotgun (WGS) entry which is preliminary data.</text>
</comment>
<organism evidence="1 2">
    <name type="scientific">Lysinibacillus sphaericus OT4b.31</name>
    <dbReference type="NCBI Taxonomy" id="1285586"/>
    <lineage>
        <taxon>Bacteria</taxon>
        <taxon>Bacillati</taxon>
        <taxon>Bacillota</taxon>
        <taxon>Bacilli</taxon>
        <taxon>Bacillales</taxon>
        <taxon>Bacillaceae</taxon>
        <taxon>Lysinibacillus</taxon>
    </lineage>
</organism>
<gene>
    <name evidence="1" type="ORF">H131_02658</name>
</gene>
<evidence type="ECO:0000313" key="2">
    <source>
        <dbReference type="Proteomes" id="UP000013911"/>
    </source>
</evidence>
<dbReference type="EMBL" id="AQPX01000005">
    <property type="protein sequence ID" value="EON74347.1"/>
    <property type="molecule type" value="Genomic_DNA"/>
</dbReference>
<protein>
    <submittedName>
        <fullName evidence="1">Transposase</fullName>
    </submittedName>
</protein>
<dbReference type="AlphaFoldDB" id="R7ZJP8"/>
<name>R7ZJP8_LYSSH</name>
<dbReference type="Proteomes" id="UP000013911">
    <property type="component" value="Unassembled WGS sequence"/>
</dbReference>
<dbReference type="PATRIC" id="fig|1285586.5.peg.532"/>
<proteinExistence type="predicted"/>
<accession>R7ZJP8</accession>